<evidence type="ECO:0000313" key="1">
    <source>
        <dbReference type="EMBL" id="CAH1401363.1"/>
    </source>
</evidence>
<dbReference type="EMBL" id="OV725081">
    <property type="protein sequence ID" value="CAH1401363.1"/>
    <property type="molecule type" value="Genomic_DNA"/>
</dbReference>
<dbReference type="Proteomes" id="UP001152798">
    <property type="component" value="Chromosome 5"/>
</dbReference>
<gene>
    <name evidence="1" type="ORF">NEZAVI_LOCUS10398</name>
</gene>
<organism evidence="1 2">
    <name type="scientific">Nezara viridula</name>
    <name type="common">Southern green stink bug</name>
    <name type="synonym">Cimex viridulus</name>
    <dbReference type="NCBI Taxonomy" id="85310"/>
    <lineage>
        <taxon>Eukaryota</taxon>
        <taxon>Metazoa</taxon>
        <taxon>Ecdysozoa</taxon>
        <taxon>Arthropoda</taxon>
        <taxon>Hexapoda</taxon>
        <taxon>Insecta</taxon>
        <taxon>Pterygota</taxon>
        <taxon>Neoptera</taxon>
        <taxon>Paraneoptera</taxon>
        <taxon>Hemiptera</taxon>
        <taxon>Heteroptera</taxon>
        <taxon>Panheteroptera</taxon>
        <taxon>Pentatomomorpha</taxon>
        <taxon>Pentatomoidea</taxon>
        <taxon>Pentatomidae</taxon>
        <taxon>Pentatominae</taxon>
        <taxon>Nezara</taxon>
    </lineage>
</organism>
<reference evidence="1" key="1">
    <citation type="submission" date="2022-01" db="EMBL/GenBank/DDBJ databases">
        <authorList>
            <person name="King R."/>
        </authorList>
    </citation>
    <scope>NUCLEOTIDE SEQUENCE</scope>
</reference>
<proteinExistence type="predicted"/>
<protein>
    <submittedName>
        <fullName evidence="1">Uncharacterized protein</fullName>
    </submittedName>
</protein>
<accession>A0A9P0MN87</accession>
<name>A0A9P0MN87_NEZVI</name>
<dbReference type="AlphaFoldDB" id="A0A9P0MN87"/>
<keyword evidence="2" id="KW-1185">Reference proteome</keyword>
<sequence length="100" mass="11160">MTWVLTRFNQAKEEGLRSPVMAPQMGLTFRDPYPVPSATMVEVPTTTALPDPGPHCLCSNGRLSNRLGEQLFGFHPSVYRRLPSSCSKDLELFSINPDDH</sequence>
<evidence type="ECO:0000313" key="2">
    <source>
        <dbReference type="Proteomes" id="UP001152798"/>
    </source>
</evidence>